<feature type="compositionally biased region" description="Low complexity" evidence="1">
    <location>
        <begin position="20"/>
        <end position="74"/>
    </location>
</feature>
<feature type="compositionally biased region" description="Basic and acidic residues" evidence="1">
    <location>
        <begin position="84"/>
        <end position="93"/>
    </location>
</feature>
<proteinExistence type="predicted"/>
<keyword evidence="3" id="KW-1185">Reference proteome</keyword>
<reference evidence="2 3" key="1">
    <citation type="journal article" date="2021" name="Commun. Biol.">
        <title>The genome of Shorea leprosula (Dipterocarpaceae) highlights the ecological relevance of drought in aseasonal tropical rainforests.</title>
        <authorList>
            <person name="Ng K.K.S."/>
            <person name="Kobayashi M.J."/>
            <person name="Fawcett J.A."/>
            <person name="Hatakeyama M."/>
            <person name="Paape T."/>
            <person name="Ng C.H."/>
            <person name="Ang C.C."/>
            <person name="Tnah L.H."/>
            <person name="Lee C.T."/>
            <person name="Nishiyama T."/>
            <person name="Sese J."/>
            <person name="O'Brien M.J."/>
            <person name="Copetti D."/>
            <person name="Mohd Noor M.I."/>
            <person name="Ong R.C."/>
            <person name="Putra M."/>
            <person name="Sireger I.Z."/>
            <person name="Indrioko S."/>
            <person name="Kosugi Y."/>
            <person name="Izuno A."/>
            <person name="Isagi Y."/>
            <person name="Lee S.L."/>
            <person name="Shimizu K.K."/>
        </authorList>
    </citation>
    <scope>NUCLEOTIDE SEQUENCE [LARGE SCALE GENOMIC DNA]</scope>
    <source>
        <strain evidence="2">214</strain>
    </source>
</reference>
<evidence type="ECO:0000256" key="1">
    <source>
        <dbReference type="SAM" id="MobiDB-lite"/>
    </source>
</evidence>
<evidence type="ECO:0000313" key="2">
    <source>
        <dbReference type="EMBL" id="GKV44351.1"/>
    </source>
</evidence>
<dbReference type="EMBL" id="BPVZ01000180">
    <property type="protein sequence ID" value="GKV44351.1"/>
    <property type="molecule type" value="Genomic_DNA"/>
</dbReference>
<accession>A0AAV5M639</accession>
<name>A0AAV5M639_9ROSI</name>
<gene>
    <name evidence="2" type="ORF">SLEP1_g51545</name>
</gene>
<comment type="caution">
    <text evidence="2">The sequence shown here is derived from an EMBL/GenBank/DDBJ whole genome shotgun (WGS) entry which is preliminary data.</text>
</comment>
<feature type="region of interest" description="Disordered" evidence="1">
    <location>
        <begin position="1"/>
        <end position="108"/>
    </location>
</feature>
<sequence>MSTSDNVGNGVRASGNVIDNNGANNSGIGSGSQNYGQGSGSNYGTSNTGNMNIGPGAGAINSGIAAGSINSGNIFPGPDNSPSDENKTAEKSVGHGPESASINTENSHVPCLDKRIEEPAKHDERMEKSLAKMKELVLKLEEELMSIKAYLKSLN</sequence>
<dbReference type="AlphaFoldDB" id="A0AAV5M639"/>
<organism evidence="2 3">
    <name type="scientific">Rubroshorea leprosula</name>
    <dbReference type="NCBI Taxonomy" id="152421"/>
    <lineage>
        <taxon>Eukaryota</taxon>
        <taxon>Viridiplantae</taxon>
        <taxon>Streptophyta</taxon>
        <taxon>Embryophyta</taxon>
        <taxon>Tracheophyta</taxon>
        <taxon>Spermatophyta</taxon>
        <taxon>Magnoliopsida</taxon>
        <taxon>eudicotyledons</taxon>
        <taxon>Gunneridae</taxon>
        <taxon>Pentapetalae</taxon>
        <taxon>rosids</taxon>
        <taxon>malvids</taxon>
        <taxon>Malvales</taxon>
        <taxon>Dipterocarpaceae</taxon>
        <taxon>Rubroshorea</taxon>
    </lineage>
</organism>
<protein>
    <submittedName>
        <fullName evidence="2">Uncharacterized protein</fullName>
    </submittedName>
</protein>
<dbReference type="Proteomes" id="UP001054252">
    <property type="component" value="Unassembled WGS sequence"/>
</dbReference>
<evidence type="ECO:0000313" key="3">
    <source>
        <dbReference type="Proteomes" id="UP001054252"/>
    </source>
</evidence>